<proteinExistence type="predicted"/>
<comment type="caution">
    <text evidence="1">The sequence shown here is derived from an EMBL/GenBank/DDBJ whole genome shotgun (WGS) entry which is preliminary data.</text>
</comment>
<reference evidence="1" key="1">
    <citation type="submission" date="2023-05" db="EMBL/GenBank/DDBJ databases">
        <authorList>
            <person name="Stuckert A."/>
        </authorList>
    </citation>
    <scope>NUCLEOTIDE SEQUENCE</scope>
</reference>
<evidence type="ECO:0000313" key="2">
    <source>
        <dbReference type="Proteomes" id="UP001162483"/>
    </source>
</evidence>
<organism evidence="1 2">
    <name type="scientific">Staurois parvus</name>
    <dbReference type="NCBI Taxonomy" id="386267"/>
    <lineage>
        <taxon>Eukaryota</taxon>
        <taxon>Metazoa</taxon>
        <taxon>Chordata</taxon>
        <taxon>Craniata</taxon>
        <taxon>Vertebrata</taxon>
        <taxon>Euteleostomi</taxon>
        <taxon>Amphibia</taxon>
        <taxon>Batrachia</taxon>
        <taxon>Anura</taxon>
        <taxon>Neobatrachia</taxon>
        <taxon>Ranoidea</taxon>
        <taxon>Ranidae</taxon>
        <taxon>Staurois</taxon>
    </lineage>
</organism>
<name>A0ABN9EI01_9NEOB</name>
<evidence type="ECO:0000313" key="1">
    <source>
        <dbReference type="EMBL" id="CAI9583592.1"/>
    </source>
</evidence>
<sequence>MKITCTVTHFSLMAASFTVWNRYDSVLERAWSGWVSLSIMGIYFMPNH</sequence>
<gene>
    <name evidence="1" type="ORF">SPARVUS_LOCUS9839528</name>
</gene>
<dbReference type="EMBL" id="CATNWA010015459">
    <property type="protein sequence ID" value="CAI9583592.1"/>
    <property type="molecule type" value="Genomic_DNA"/>
</dbReference>
<keyword evidence="2" id="KW-1185">Reference proteome</keyword>
<protein>
    <submittedName>
        <fullName evidence="1">Uncharacterized protein</fullName>
    </submittedName>
</protein>
<dbReference type="Proteomes" id="UP001162483">
    <property type="component" value="Unassembled WGS sequence"/>
</dbReference>
<accession>A0ABN9EI01</accession>